<dbReference type="InterPro" id="IPR036635">
    <property type="entry name" value="MurB_C_sf"/>
</dbReference>
<dbReference type="InterPro" id="IPR006094">
    <property type="entry name" value="Oxid_FAD_bind_N"/>
</dbReference>
<gene>
    <name evidence="18" type="ORF">EZS27_034372</name>
</gene>
<dbReference type="NCBIfam" id="NF000755">
    <property type="entry name" value="PRK00046.1"/>
    <property type="match status" value="1"/>
</dbReference>
<dbReference type="SUPFAM" id="SSF56176">
    <property type="entry name" value="FAD-binding/transporter-associated domain-like"/>
    <property type="match status" value="1"/>
</dbReference>
<dbReference type="EMBL" id="SNRY01005376">
    <property type="protein sequence ID" value="KAA6315121.1"/>
    <property type="molecule type" value="Genomic_DNA"/>
</dbReference>
<comment type="caution">
    <text evidence="18">The sequence shown here is derived from an EMBL/GenBank/DDBJ whole genome shotgun (WGS) entry which is preliminary data.</text>
</comment>
<dbReference type="EC" id="1.3.1.98" evidence="5"/>
<keyword evidence="12" id="KW-0573">Peptidoglycan synthesis</keyword>
<dbReference type="AlphaFoldDB" id="A0A5J4Q2N0"/>
<evidence type="ECO:0000256" key="8">
    <source>
        <dbReference type="ARBA" id="ARBA00022630"/>
    </source>
</evidence>
<dbReference type="InterPro" id="IPR003170">
    <property type="entry name" value="MurB"/>
</dbReference>
<evidence type="ECO:0000256" key="6">
    <source>
        <dbReference type="ARBA" id="ARBA00022490"/>
    </source>
</evidence>
<keyword evidence="15" id="KW-0961">Cell wall biogenesis/degradation</keyword>
<keyword evidence="9" id="KW-0274">FAD</keyword>
<evidence type="ECO:0000256" key="10">
    <source>
        <dbReference type="ARBA" id="ARBA00022857"/>
    </source>
</evidence>
<dbReference type="NCBIfam" id="TIGR00179">
    <property type="entry name" value="murB"/>
    <property type="match status" value="1"/>
</dbReference>
<evidence type="ECO:0000256" key="15">
    <source>
        <dbReference type="ARBA" id="ARBA00023316"/>
    </source>
</evidence>
<dbReference type="PROSITE" id="PS51387">
    <property type="entry name" value="FAD_PCMH"/>
    <property type="match status" value="1"/>
</dbReference>
<dbReference type="GO" id="GO:0009252">
    <property type="term" value="P:peptidoglycan biosynthetic process"/>
    <property type="evidence" value="ECO:0007669"/>
    <property type="project" value="UniProtKB-UniPathway"/>
</dbReference>
<dbReference type="PANTHER" id="PTHR21071:SF4">
    <property type="entry name" value="UDP-N-ACETYLENOLPYRUVOYLGLUCOSAMINE REDUCTASE"/>
    <property type="match status" value="1"/>
</dbReference>
<evidence type="ECO:0000256" key="5">
    <source>
        <dbReference type="ARBA" id="ARBA00012518"/>
    </source>
</evidence>
<reference evidence="18" key="1">
    <citation type="submission" date="2019-03" db="EMBL/GenBank/DDBJ databases">
        <title>Single cell metagenomics reveals metabolic interactions within the superorganism composed of flagellate Streblomastix strix and complex community of Bacteroidetes bacteria on its surface.</title>
        <authorList>
            <person name="Treitli S.C."/>
            <person name="Kolisko M."/>
            <person name="Husnik F."/>
            <person name="Keeling P."/>
            <person name="Hampl V."/>
        </authorList>
    </citation>
    <scope>NUCLEOTIDE SEQUENCE</scope>
    <source>
        <strain evidence="18">STM</strain>
    </source>
</reference>
<comment type="catalytic activity">
    <reaction evidence="16">
        <text>UDP-N-acetyl-alpha-D-muramate + NADP(+) = UDP-N-acetyl-3-O-(1-carboxyvinyl)-alpha-D-glucosamine + NADPH + H(+)</text>
        <dbReference type="Rhea" id="RHEA:12248"/>
        <dbReference type="ChEBI" id="CHEBI:15378"/>
        <dbReference type="ChEBI" id="CHEBI:57783"/>
        <dbReference type="ChEBI" id="CHEBI:58349"/>
        <dbReference type="ChEBI" id="CHEBI:68483"/>
        <dbReference type="ChEBI" id="CHEBI:70757"/>
        <dbReference type="EC" id="1.3.1.98"/>
    </reaction>
</comment>
<evidence type="ECO:0000256" key="11">
    <source>
        <dbReference type="ARBA" id="ARBA00022960"/>
    </source>
</evidence>
<dbReference type="GO" id="GO:0071555">
    <property type="term" value="P:cell wall organization"/>
    <property type="evidence" value="ECO:0007669"/>
    <property type="project" value="UniProtKB-KW"/>
</dbReference>
<dbReference type="InterPro" id="IPR016169">
    <property type="entry name" value="FAD-bd_PCMH_sub2"/>
</dbReference>
<name>A0A5J4Q2N0_9ZZZZ</name>
<keyword evidence="8" id="KW-0285">Flavoprotein</keyword>
<accession>A0A5J4Q2N0</accession>
<evidence type="ECO:0000259" key="17">
    <source>
        <dbReference type="PROSITE" id="PS51387"/>
    </source>
</evidence>
<dbReference type="Gene3D" id="3.30.43.10">
    <property type="entry name" value="Uridine Diphospho-n-acetylenolpyruvylglucosamine Reductase, domain 2"/>
    <property type="match status" value="1"/>
</dbReference>
<dbReference type="GO" id="GO:0008762">
    <property type="term" value="F:UDP-N-acetylmuramate dehydrogenase activity"/>
    <property type="evidence" value="ECO:0007669"/>
    <property type="project" value="UniProtKB-EC"/>
</dbReference>
<dbReference type="UniPathway" id="UPA00219"/>
<protein>
    <recommendedName>
        <fullName evidence="5">UDP-N-acetylmuramate dehydrogenase</fullName>
        <ecNumber evidence="5">1.3.1.98</ecNumber>
    </recommendedName>
</protein>
<comment type="function">
    <text evidence="2">Cell wall formation.</text>
</comment>
<comment type="subcellular location">
    <subcellularLocation>
        <location evidence="3">Cytoplasm</location>
    </subcellularLocation>
</comment>
<evidence type="ECO:0000256" key="13">
    <source>
        <dbReference type="ARBA" id="ARBA00023002"/>
    </source>
</evidence>
<sequence>MIKERHNYSLLSHNTFGVDVKALCFIEYSTLDELCELILNSRIRKPYLHIGQGSNLLFIKDFEGTILHSCIKSIEITQETQESITVKVGSGMMWDNFVAYCIEHNWYGIENLSYIPGETGASAVQNIGAYGVEAKDFICAVDTIDIRGEKRRFSIEECEYSYRYSIFKKPEMKHVFITHVAFVLSKIPHYTLNYGTVREEVSRYPVISLKAVRQAIIDIRESKLPDPKLLGNAGSFFMNPVVTYDTFETIRKEYPQVPFYEISDDKVKIPAAWLIEQCGWKGKVLGSIAVYNKQPLILVNRGGAKGSDILKLSDAIRGSIREKFNIEIYPEVSIIG</sequence>
<evidence type="ECO:0000256" key="1">
    <source>
        <dbReference type="ARBA" id="ARBA00001974"/>
    </source>
</evidence>
<dbReference type="InterPro" id="IPR016167">
    <property type="entry name" value="FAD-bd_PCMH_sub1"/>
</dbReference>
<proteinExistence type="inferred from homology"/>
<feature type="domain" description="FAD-binding PCMH-type" evidence="17">
    <location>
        <begin position="18"/>
        <end position="187"/>
    </location>
</feature>
<evidence type="ECO:0000256" key="9">
    <source>
        <dbReference type="ARBA" id="ARBA00022827"/>
    </source>
</evidence>
<dbReference type="Gene3D" id="3.90.78.10">
    <property type="entry name" value="UDP-N-acetylenolpyruvoylglucosamine reductase, C-terminal domain"/>
    <property type="match status" value="1"/>
</dbReference>
<comment type="pathway">
    <text evidence="4">Cell wall biogenesis; peptidoglycan biosynthesis.</text>
</comment>
<dbReference type="Gene3D" id="3.30.465.10">
    <property type="match status" value="1"/>
</dbReference>
<evidence type="ECO:0000256" key="16">
    <source>
        <dbReference type="ARBA" id="ARBA00048914"/>
    </source>
</evidence>
<keyword evidence="11" id="KW-0133">Cell shape</keyword>
<evidence type="ECO:0000256" key="4">
    <source>
        <dbReference type="ARBA" id="ARBA00004752"/>
    </source>
</evidence>
<evidence type="ECO:0000256" key="3">
    <source>
        <dbReference type="ARBA" id="ARBA00004496"/>
    </source>
</evidence>
<comment type="cofactor">
    <cofactor evidence="1">
        <name>FAD</name>
        <dbReference type="ChEBI" id="CHEBI:57692"/>
    </cofactor>
</comment>
<keyword evidence="7" id="KW-0132">Cell division</keyword>
<dbReference type="Pfam" id="PF01565">
    <property type="entry name" value="FAD_binding_4"/>
    <property type="match status" value="1"/>
</dbReference>
<evidence type="ECO:0000313" key="18">
    <source>
        <dbReference type="EMBL" id="KAA6315121.1"/>
    </source>
</evidence>
<dbReference type="GO" id="GO:0051301">
    <property type="term" value="P:cell division"/>
    <property type="evidence" value="ECO:0007669"/>
    <property type="project" value="UniProtKB-KW"/>
</dbReference>
<keyword evidence="6" id="KW-0963">Cytoplasm</keyword>
<dbReference type="PANTHER" id="PTHR21071">
    <property type="entry name" value="UDP-N-ACETYLENOLPYRUVOYLGLUCOSAMINE REDUCTASE"/>
    <property type="match status" value="1"/>
</dbReference>
<dbReference type="InterPro" id="IPR011601">
    <property type="entry name" value="MurB_C"/>
</dbReference>
<evidence type="ECO:0000256" key="14">
    <source>
        <dbReference type="ARBA" id="ARBA00023306"/>
    </source>
</evidence>
<keyword evidence="10" id="KW-0521">NADP</keyword>
<evidence type="ECO:0000256" key="2">
    <source>
        <dbReference type="ARBA" id="ARBA00003921"/>
    </source>
</evidence>
<dbReference type="Pfam" id="PF02873">
    <property type="entry name" value="MurB_C"/>
    <property type="match status" value="1"/>
</dbReference>
<organism evidence="18">
    <name type="scientific">termite gut metagenome</name>
    <dbReference type="NCBI Taxonomy" id="433724"/>
    <lineage>
        <taxon>unclassified sequences</taxon>
        <taxon>metagenomes</taxon>
        <taxon>organismal metagenomes</taxon>
    </lineage>
</organism>
<dbReference type="InterPro" id="IPR016166">
    <property type="entry name" value="FAD-bd_PCMH"/>
</dbReference>
<dbReference type="HAMAP" id="MF_00037">
    <property type="entry name" value="MurB"/>
    <property type="match status" value="1"/>
</dbReference>
<dbReference type="SUPFAM" id="SSF56194">
    <property type="entry name" value="Uridine diphospho-N-Acetylenolpyruvylglucosamine reductase, MurB, C-terminal domain"/>
    <property type="match status" value="1"/>
</dbReference>
<dbReference type="InterPro" id="IPR036318">
    <property type="entry name" value="FAD-bd_PCMH-like_sf"/>
</dbReference>
<dbReference type="GO" id="GO:0071949">
    <property type="term" value="F:FAD binding"/>
    <property type="evidence" value="ECO:0007669"/>
    <property type="project" value="InterPro"/>
</dbReference>
<evidence type="ECO:0000256" key="7">
    <source>
        <dbReference type="ARBA" id="ARBA00022618"/>
    </source>
</evidence>
<evidence type="ECO:0000256" key="12">
    <source>
        <dbReference type="ARBA" id="ARBA00022984"/>
    </source>
</evidence>
<dbReference type="GO" id="GO:0008360">
    <property type="term" value="P:regulation of cell shape"/>
    <property type="evidence" value="ECO:0007669"/>
    <property type="project" value="UniProtKB-KW"/>
</dbReference>
<keyword evidence="14" id="KW-0131">Cell cycle</keyword>
<dbReference type="GO" id="GO:0005829">
    <property type="term" value="C:cytosol"/>
    <property type="evidence" value="ECO:0007669"/>
    <property type="project" value="TreeGrafter"/>
</dbReference>
<keyword evidence="13 18" id="KW-0560">Oxidoreductase</keyword>